<gene>
    <name evidence="1" type="ORF">GCM10025864_36130</name>
</gene>
<reference evidence="2" key="1">
    <citation type="journal article" date="2019" name="Int. J. Syst. Evol. Microbiol.">
        <title>The Global Catalogue of Microorganisms (GCM) 10K type strain sequencing project: providing services to taxonomists for standard genome sequencing and annotation.</title>
        <authorList>
            <consortium name="The Broad Institute Genomics Platform"/>
            <consortium name="The Broad Institute Genome Sequencing Center for Infectious Disease"/>
            <person name="Wu L."/>
            <person name="Ma J."/>
        </authorList>
    </citation>
    <scope>NUCLEOTIDE SEQUENCE [LARGE SCALE GENOMIC DNA]</scope>
    <source>
        <strain evidence="2">NBRC 106348</strain>
    </source>
</reference>
<dbReference type="EMBL" id="BSUK01000001">
    <property type="protein sequence ID" value="GMA25854.1"/>
    <property type="molecule type" value="Genomic_DNA"/>
</dbReference>
<evidence type="ECO:0000313" key="2">
    <source>
        <dbReference type="Proteomes" id="UP001157091"/>
    </source>
</evidence>
<comment type="caution">
    <text evidence="1">The sequence shown here is derived from an EMBL/GenBank/DDBJ whole genome shotgun (WGS) entry which is preliminary data.</text>
</comment>
<dbReference type="Proteomes" id="UP001157091">
    <property type="component" value="Unassembled WGS sequence"/>
</dbReference>
<protein>
    <submittedName>
        <fullName evidence="1">Uncharacterized protein</fullName>
    </submittedName>
</protein>
<sequence length="190" mass="20517">MPRAQAITAYDHDARTCTLGDDLHVIGSWSVRMDRWIDVNQPVLAKLRRCGIRGDLQVSMSAGHPDGPAREWHGSLTLPSRGPLAISASDDGLGIGRGSVHEWVPTNRAHPGADPEVLAALEHVVMAGALLGLRVDRARTLVQRGWLSASSVSLRGDASDDWADTTLVVEPKPGKGRTAVYIERDCCTDR</sequence>
<name>A0ABQ6I4Z1_9MICO</name>
<keyword evidence="2" id="KW-1185">Reference proteome</keyword>
<dbReference type="RefSeq" id="WP_284294314.1">
    <property type="nucleotide sequence ID" value="NZ_BSUK01000001.1"/>
</dbReference>
<evidence type="ECO:0000313" key="1">
    <source>
        <dbReference type="EMBL" id="GMA25854.1"/>
    </source>
</evidence>
<accession>A0ABQ6I4Z1</accession>
<organism evidence="1 2">
    <name type="scientific">Luteimicrobium album</name>
    <dbReference type="NCBI Taxonomy" id="1054550"/>
    <lineage>
        <taxon>Bacteria</taxon>
        <taxon>Bacillati</taxon>
        <taxon>Actinomycetota</taxon>
        <taxon>Actinomycetes</taxon>
        <taxon>Micrococcales</taxon>
        <taxon>Luteimicrobium</taxon>
    </lineage>
</organism>
<proteinExistence type="predicted"/>